<dbReference type="Pfam" id="PF00550">
    <property type="entry name" value="PP-binding"/>
    <property type="match status" value="1"/>
</dbReference>
<keyword evidence="3" id="KW-0597">Phosphoprotein</keyword>
<dbReference type="NCBIfam" id="TIGR01733">
    <property type="entry name" value="AA-adenyl-dom"/>
    <property type="match status" value="1"/>
</dbReference>
<dbReference type="PROSITE" id="PS50075">
    <property type="entry name" value="CARRIER"/>
    <property type="match status" value="1"/>
</dbReference>
<organism evidence="5 6">
    <name type="scientific">Goekera deserti</name>
    <dbReference type="NCBI Taxonomy" id="2497753"/>
    <lineage>
        <taxon>Bacteria</taxon>
        <taxon>Bacillati</taxon>
        <taxon>Actinomycetota</taxon>
        <taxon>Actinomycetes</taxon>
        <taxon>Geodermatophilales</taxon>
        <taxon>Geodermatophilaceae</taxon>
        <taxon>Goekera</taxon>
    </lineage>
</organism>
<dbReference type="SUPFAM" id="SSF52777">
    <property type="entry name" value="CoA-dependent acyltransferases"/>
    <property type="match status" value="2"/>
</dbReference>
<accession>A0A7K3WD54</accession>
<evidence type="ECO:0000313" key="6">
    <source>
        <dbReference type="Proteomes" id="UP000470470"/>
    </source>
</evidence>
<keyword evidence="2" id="KW-0596">Phosphopantetheine</keyword>
<dbReference type="Gene3D" id="3.40.50.12780">
    <property type="entry name" value="N-terminal domain of ligase-like"/>
    <property type="match status" value="1"/>
</dbReference>
<dbReference type="Proteomes" id="UP000470470">
    <property type="component" value="Unassembled WGS sequence"/>
</dbReference>
<dbReference type="EMBL" id="JAAGWK010000011">
    <property type="protein sequence ID" value="NEL54324.1"/>
    <property type="molecule type" value="Genomic_DNA"/>
</dbReference>
<dbReference type="InterPro" id="IPR036736">
    <property type="entry name" value="ACP-like_sf"/>
</dbReference>
<protein>
    <submittedName>
        <fullName evidence="5">Amino acid adenylation domain-containing protein</fullName>
    </submittedName>
</protein>
<dbReference type="InterPro" id="IPR009081">
    <property type="entry name" value="PP-bd_ACP"/>
</dbReference>
<dbReference type="InterPro" id="IPR020845">
    <property type="entry name" value="AMP-binding_CS"/>
</dbReference>
<dbReference type="GO" id="GO:0043041">
    <property type="term" value="P:amino acid activation for nonribosomal peptide biosynthetic process"/>
    <property type="evidence" value="ECO:0007669"/>
    <property type="project" value="TreeGrafter"/>
</dbReference>
<dbReference type="GO" id="GO:0005737">
    <property type="term" value="C:cytoplasm"/>
    <property type="evidence" value="ECO:0007669"/>
    <property type="project" value="TreeGrafter"/>
</dbReference>
<dbReference type="SMART" id="SM00823">
    <property type="entry name" value="PKS_PP"/>
    <property type="match status" value="1"/>
</dbReference>
<dbReference type="InterPro" id="IPR045851">
    <property type="entry name" value="AMP-bd_C_sf"/>
</dbReference>
<name>A0A7K3WD54_9ACTN</name>
<dbReference type="InterPro" id="IPR020806">
    <property type="entry name" value="PKS_PP-bd"/>
</dbReference>
<evidence type="ECO:0000259" key="4">
    <source>
        <dbReference type="PROSITE" id="PS50075"/>
    </source>
</evidence>
<feature type="domain" description="Carrier" evidence="4">
    <location>
        <begin position="522"/>
        <end position="597"/>
    </location>
</feature>
<dbReference type="AlphaFoldDB" id="A0A7K3WD54"/>
<evidence type="ECO:0000256" key="2">
    <source>
        <dbReference type="ARBA" id="ARBA00022450"/>
    </source>
</evidence>
<evidence type="ECO:0000256" key="1">
    <source>
        <dbReference type="ARBA" id="ARBA00001957"/>
    </source>
</evidence>
<comment type="caution">
    <text evidence="5">The sequence shown here is derived from an EMBL/GenBank/DDBJ whole genome shotgun (WGS) entry which is preliminary data.</text>
</comment>
<dbReference type="GO" id="GO:0008610">
    <property type="term" value="P:lipid biosynthetic process"/>
    <property type="evidence" value="ECO:0007669"/>
    <property type="project" value="UniProtKB-ARBA"/>
</dbReference>
<dbReference type="GO" id="GO:0044550">
    <property type="term" value="P:secondary metabolite biosynthetic process"/>
    <property type="evidence" value="ECO:0007669"/>
    <property type="project" value="TreeGrafter"/>
</dbReference>
<dbReference type="InterPro" id="IPR001242">
    <property type="entry name" value="Condensation_dom"/>
</dbReference>
<dbReference type="InterPro" id="IPR023213">
    <property type="entry name" value="CAT-like_dom_sf"/>
</dbReference>
<gene>
    <name evidence="5" type="ORF">G1H19_09960</name>
</gene>
<dbReference type="Pfam" id="PF00668">
    <property type="entry name" value="Condensation"/>
    <property type="match status" value="1"/>
</dbReference>
<dbReference type="Gene3D" id="3.30.559.30">
    <property type="entry name" value="Nonribosomal peptide synthetase, condensation domain"/>
    <property type="match status" value="1"/>
</dbReference>
<dbReference type="RefSeq" id="WP_152727638.1">
    <property type="nucleotide sequence ID" value="NZ_JAABOZ010000001.1"/>
</dbReference>
<proteinExistence type="predicted"/>
<keyword evidence="6" id="KW-1185">Reference proteome</keyword>
<evidence type="ECO:0000256" key="3">
    <source>
        <dbReference type="ARBA" id="ARBA00022553"/>
    </source>
</evidence>
<dbReference type="Gene3D" id="3.30.300.30">
    <property type="match status" value="1"/>
</dbReference>
<sequence length="1061" mass="112917">MRRTHTRQATVGGSAPSISAIAGQQLTVPALVRARAAESPDAVAVEHGGQAISYSTLMRAADSWTSRLATAGVRAGDRVAVRMGRSPELVAVLLGIMGRGAAYVPLDPAYPEQRLQLMLDDADVVAVVGDRDFDDPRRRVLHVGEPLRPRVPVVGRCAISEDVAYVLYTSGSTGRPKGVELTHAGATDMLLWAAQVFGDDLGRVLASTSICFDCSILEIFGPLTVGGTTVLGDGPLAIGSASSATGVRLLHSVPSVIDELLRHDSLPPTVRTAIVGGEAVWAGLVRTVYERSAIAKLVNLYGPTEYTSYATMAVLDPELEGEPPIGRPVANTRIELLDPSGAPVPSGAAGEIFISGAGLARGYLHSPGQTAERFVPAAGAVGQRAYRTGDLGQWSAGQLRFGGRVDDQVKVRGVRIEPVEVERALLAHPSIREAVVLSSTAQSCSADDGPPEIRLTAHLVAGTDISTDPASLRRFLGERLPSAMLPAAYVFAQRLPRLPNGKIDRSLLRPVVTPVRAPTVRAPYSDTEGLLVRLWGETLAVEAVDPDADLFDLGGHSLTALAVRERLQRRLGTTLPAALFFEHATIATLATAIDRVMAATTIGRASESGRQVAEVAALSATQRALVHREGPSLMLVTRVTGRLQVPAMLDALRTLQRRHTLLRSVLVQTPSGSGWRAGPDRAPLVVDVTSAGLSVERLTERAIASVVDRPWTLDREPPARWVVVRRGPTDHLLVVALHPAAADTWSVESLGHQALELYAASIHSRPAGPGRFVQYSELAAERYERVAADELARQRGFWTDELGDAPALEPPGHAVRSERPGPALIEEFTLPAASVATIHDLARKARATPQIVAVALHAVALHAWTGQNEFVVGCPTSGRPLPEHSTVVGPAGDAVPVRCRVRSGQTLGEVLEQVRDRALAGYGADAVPFVELAASGPRDPARHPVYQTSVVLLARPSLLDPGYSAEIAGRQPIGAVELEPLGERPTVTALDLELGLYPHGSGIECTSLSRSDAVSRSDLRRYGHQFRGLVAAAAHHPERTVGEWAAVLRHDSEWLPPPVRD</sequence>
<dbReference type="SUPFAM" id="SSF47336">
    <property type="entry name" value="ACP-like"/>
    <property type="match status" value="1"/>
</dbReference>
<dbReference type="InterPro" id="IPR006162">
    <property type="entry name" value="Ppantetheine_attach_site"/>
</dbReference>
<dbReference type="GO" id="GO:0031177">
    <property type="term" value="F:phosphopantetheine binding"/>
    <property type="evidence" value="ECO:0007669"/>
    <property type="project" value="InterPro"/>
</dbReference>
<dbReference type="Gene3D" id="3.30.559.10">
    <property type="entry name" value="Chloramphenicol acetyltransferase-like domain"/>
    <property type="match status" value="1"/>
</dbReference>
<dbReference type="InterPro" id="IPR010071">
    <property type="entry name" value="AA_adenyl_dom"/>
</dbReference>
<reference evidence="5 6" key="1">
    <citation type="submission" date="2020-02" db="EMBL/GenBank/DDBJ databases">
        <title>The whole genome sequence of CPCC 205119.</title>
        <authorList>
            <person name="Jiang Z."/>
        </authorList>
    </citation>
    <scope>NUCLEOTIDE SEQUENCE [LARGE SCALE GENOMIC DNA]</scope>
    <source>
        <strain evidence="5 6">CPCC 205119</strain>
    </source>
</reference>
<dbReference type="InterPro" id="IPR042099">
    <property type="entry name" value="ANL_N_sf"/>
</dbReference>
<dbReference type="Pfam" id="PF00501">
    <property type="entry name" value="AMP-binding"/>
    <property type="match status" value="1"/>
</dbReference>
<dbReference type="Gene3D" id="1.10.1200.10">
    <property type="entry name" value="ACP-like"/>
    <property type="match status" value="1"/>
</dbReference>
<dbReference type="SUPFAM" id="SSF56801">
    <property type="entry name" value="Acetyl-CoA synthetase-like"/>
    <property type="match status" value="1"/>
</dbReference>
<comment type="cofactor">
    <cofactor evidence="1">
        <name>pantetheine 4'-phosphate</name>
        <dbReference type="ChEBI" id="CHEBI:47942"/>
    </cofactor>
</comment>
<evidence type="ECO:0000313" key="5">
    <source>
        <dbReference type="EMBL" id="NEL54324.1"/>
    </source>
</evidence>
<dbReference type="PROSITE" id="PS00455">
    <property type="entry name" value="AMP_BINDING"/>
    <property type="match status" value="1"/>
</dbReference>
<dbReference type="PANTHER" id="PTHR45527:SF1">
    <property type="entry name" value="FATTY ACID SYNTHASE"/>
    <property type="match status" value="1"/>
</dbReference>
<dbReference type="GO" id="GO:0003824">
    <property type="term" value="F:catalytic activity"/>
    <property type="evidence" value="ECO:0007669"/>
    <property type="project" value="InterPro"/>
</dbReference>
<dbReference type="PANTHER" id="PTHR45527">
    <property type="entry name" value="NONRIBOSOMAL PEPTIDE SYNTHETASE"/>
    <property type="match status" value="1"/>
</dbReference>
<dbReference type="InterPro" id="IPR000873">
    <property type="entry name" value="AMP-dep_synth/lig_dom"/>
</dbReference>
<dbReference type="PROSITE" id="PS00012">
    <property type="entry name" value="PHOSPHOPANTETHEINE"/>
    <property type="match status" value="1"/>
</dbReference>